<dbReference type="EMBL" id="JANFPI010000002">
    <property type="protein sequence ID" value="MCX8996498.1"/>
    <property type="molecule type" value="Genomic_DNA"/>
</dbReference>
<protein>
    <submittedName>
        <fullName evidence="2">Uncharacterized protein</fullName>
    </submittedName>
</protein>
<evidence type="ECO:0000313" key="3">
    <source>
        <dbReference type="Proteomes" id="UP001208771"/>
    </source>
</evidence>
<dbReference type="RefSeq" id="WP_306410286.1">
    <property type="nucleotide sequence ID" value="NZ_JANFPI010000002.1"/>
</dbReference>
<evidence type="ECO:0000256" key="1">
    <source>
        <dbReference type="SAM" id="MobiDB-lite"/>
    </source>
</evidence>
<organism evidence="2 3">
    <name type="scientific">Ectorhizobium quercum</name>
    <dbReference type="NCBI Taxonomy" id="2965071"/>
    <lineage>
        <taxon>Bacteria</taxon>
        <taxon>Pseudomonadati</taxon>
        <taxon>Pseudomonadota</taxon>
        <taxon>Alphaproteobacteria</taxon>
        <taxon>Hyphomicrobiales</taxon>
        <taxon>Rhizobiaceae</taxon>
        <taxon>Ectorhizobium</taxon>
    </lineage>
</organism>
<evidence type="ECO:0000313" key="2">
    <source>
        <dbReference type="EMBL" id="MCX8996498.1"/>
    </source>
</evidence>
<dbReference type="Proteomes" id="UP001208771">
    <property type="component" value="Unassembled WGS sequence"/>
</dbReference>
<name>A0AAE3MWD5_9HYPH</name>
<feature type="region of interest" description="Disordered" evidence="1">
    <location>
        <begin position="46"/>
        <end position="93"/>
    </location>
</feature>
<sequence length="199" mass="21320">MTAKLHINISQGIIDVEGDPELVQAIYADFKEQLLESVKGVASAPAASVQEPVSSENGDAASGAANKPKAKRRAAAKKKANGDEGGSGVVADSPKLDKNLDTSGLGTFYGKYVPKNNAEKILIFLKFMTEDLKISNPNTDQVYTCFKATGEKIPKAFAQAFYDTSSKLGYIDFRSSTDMPITIAGDNHFNHTLKKKGAE</sequence>
<comment type="caution">
    <text evidence="2">The sequence shown here is derived from an EMBL/GenBank/DDBJ whole genome shotgun (WGS) entry which is preliminary data.</text>
</comment>
<feature type="compositionally biased region" description="Basic residues" evidence="1">
    <location>
        <begin position="68"/>
        <end position="79"/>
    </location>
</feature>
<accession>A0AAE3MWD5</accession>
<dbReference type="AlphaFoldDB" id="A0AAE3MWD5"/>
<keyword evidence="3" id="KW-1185">Reference proteome</keyword>
<reference evidence="2" key="1">
    <citation type="submission" date="2022-07" db="EMBL/GenBank/DDBJ databases">
        <title>Ectorhizobium quercum gen.nov., sp. nov.</title>
        <authorList>
            <person name="Ma T."/>
            <person name="Li Y."/>
        </authorList>
    </citation>
    <scope>NUCLEOTIDE SEQUENCE</scope>
    <source>
        <strain evidence="2">BDR2-2</strain>
    </source>
</reference>
<gene>
    <name evidence="2" type="ORF">NOF55_05200</name>
</gene>
<proteinExistence type="predicted"/>